<evidence type="ECO:0000313" key="2">
    <source>
        <dbReference type="Proteomes" id="UP001153678"/>
    </source>
</evidence>
<protein>
    <submittedName>
        <fullName evidence="1">13008_t:CDS:1</fullName>
    </submittedName>
</protein>
<dbReference type="Proteomes" id="UP001153678">
    <property type="component" value="Unassembled WGS sequence"/>
</dbReference>
<comment type="caution">
    <text evidence="1">The sequence shown here is derived from an EMBL/GenBank/DDBJ whole genome shotgun (WGS) entry which is preliminary data.</text>
</comment>
<feature type="non-terminal residue" evidence="1">
    <location>
        <position position="1"/>
    </location>
</feature>
<dbReference type="EMBL" id="CAMKVN010000418">
    <property type="protein sequence ID" value="CAI2167732.1"/>
    <property type="molecule type" value="Genomic_DNA"/>
</dbReference>
<accession>A0A9W4SG28</accession>
<proteinExistence type="predicted"/>
<sequence>NGQIRFVKLIPVMFDKFKKIYSENKLKNFWKSRERKGGLRIKTKRQGEVTNLNFDDEKPKTTAPSITFLNSSRKVSDYSSESSIPHVLPLIYTHDSPLRNQAPSEFRQIHLPIDTHNSPSKNQAPSIIRPVPQHALPPIDKVLRPIPQRLSPLLPPVIHLMEAPIDSKIDLYLRKQTSNFTLL</sequence>
<gene>
    <name evidence="1" type="ORF">FWILDA_LOCUS3226</name>
</gene>
<organism evidence="1 2">
    <name type="scientific">Funneliformis geosporum</name>
    <dbReference type="NCBI Taxonomy" id="1117311"/>
    <lineage>
        <taxon>Eukaryota</taxon>
        <taxon>Fungi</taxon>
        <taxon>Fungi incertae sedis</taxon>
        <taxon>Mucoromycota</taxon>
        <taxon>Glomeromycotina</taxon>
        <taxon>Glomeromycetes</taxon>
        <taxon>Glomerales</taxon>
        <taxon>Glomeraceae</taxon>
        <taxon>Funneliformis</taxon>
    </lineage>
</organism>
<name>A0A9W4SG28_9GLOM</name>
<reference evidence="1" key="1">
    <citation type="submission" date="2022-08" db="EMBL/GenBank/DDBJ databases">
        <authorList>
            <person name="Kallberg Y."/>
            <person name="Tangrot J."/>
            <person name="Rosling A."/>
        </authorList>
    </citation>
    <scope>NUCLEOTIDE SEQUENCE</scope>
    <source>
        <strain evidence="1">Wild A</strain>
    </source>
</reference>
<evidence type="ECO:0000313" key="1">
    <source>
        <dbReference type="EMBL" id="CAI2167732.1"/>
    </source>
</evidence>
<dbReference type="AlphaFoldDB" id="A0A9W4SG28"/>
<keyword evidence="2" id="KW-1185">Reference proteome</keyword>